<evidence type="ECO:0000313" key="2">
    <source>
        <dbReference type="EMBL" id="POM69619.1"/>
    </source>
</evidence>
<dbReference type="Proteomes" id="UP000237271">
    <property type="component" value="Unassembled WGS sequence"/>
</dbReference>
<evidence type="ECO:0000256" key="1">
    <source>
        <dbReference type="SAM" id="MobiDB-lite"/>
    </source>
</evidence>
<feature type="compositionally biased region" description="Polar residues" evidence="1">
    <location>
        <begin position="1"/>
        <end position="12"/>
    </location>
</feature>
<keyword evidence="3" id="KW-1185">Reference proteome</keyword>
<dbReference type="AlphaFoldDB" id="A0A2P4XVX9"/>
<sequence length="213" mass="24420">MACCSPQGQPPSTARRKVDRGSPDVKRRSGSRQPNIESTEEIEEALFGDDDNVKLSDWQKIDATVCVTLSSPQGVSISEAPAIKRQELLRRRLAWCRIRRQRDIIKTEQNTDFIDTIYACAKDDSHHFVDKRVAIGLDNAPAYIAKRRSWYAVVMTSFCCGLDRIPRCVIPSKVSLYIIKAKMKRYLVLHKGEMQDDPFRHTQEQRMQHLVTT</sequence>
<evidence type="ECO:0000313" key="3">
    <source>
        <dbReference type="Proteomes" id="UP000237271"/>
    </source>
</evidence>
<organism evidence="2 3">
    <name type="scientific">Phytophthora palmivora</name>
    <dbReference type="NCBI Taxonomy" id="4796"/>
    <lineage>
        <taxon>Eukaryota</taxon>
        <taxon>Sar</taxon>
        <taxon>Stramenopiles</taxon>
        <taxon>Oomycota</taxon>
        <taxon>Peronosporomycetes</taxon>
        <taxon>Peronosporales</taxon>
        <taxon>Peronosporaceae</taxon>
        <taxon>Phytophthora</taxon>
    </lineage>
</organism>
<proteinExistence type="predicted"/>
<comment type="caution">
    <text evidence="2">The sequence shown here is derived from an EMBL/GenBank/DDBJ whole genome shotgun (WGS) entry which is preliminary data.</text>
</comment>
<dbReference type="EMBL" id="NCKW01007838">
    <property type="protein sequence ID" value="POM69619.1"/>
    <property type="molecule type" value="Genomic_DNA"/>
</dbReference>
<protein>
    <submittedName>
        <fullName evidence="2">Uncharacterized protein</fullName>
    </submittedName>
</protein>
<accession>A0A2P4XVX9</accession>
<name>A0A2P4XVX9_9STRA</name>
<gene>
    <name evidence="2" type="ORF">PHPALM_14086</name>
</gene>
<feature type="region of interest" description="Disordered" evidence="1">
    <location>
        <begin position="1"/>
        <end position="40"/>
    </location>
</feature>
<reference evidence="2 3" key="1">
    <citation type="journal article" date="2017" name="Genome Biol. Evol.">
        <title>Phytophthora megakarya and P. palmivora, closely related causal agents of cacao black pod rot, underwent increases in genome sizes and gene numbers by different mechanisms.</title>
        <authorList>
            <person name="Ali S.S."/>
            <person name="Shao J."/>
            <person name="Lary D.J."/>
            <person name="Kronmiller B."/>
            <person name="Shen D."/>
            <person name="Strem M.D."/>
            <person name="Amoako-Attah I."/>
            <person name="Akrofi A.Y."/>
            <person name="Begoude B.A."/>
            <person name="Ten Hoopen G.M."/>
            <person name="Coulibaly K."/>
            <person name="Kebe B.I."/>
            <person name="Melnick R.L."/>
            <person name="Guiltinan M.J."/>
            <person name="Tyler B.M."/>
            <person name="Meinhardt L.W."/>
            <person name="Bailey B.A."/>
        </authorList>
    </citation>
    <scope>NUCLEOTIDE SEQUENCE [LARGE SCALE GENOMIC DNA]</scope>
    <source>
        <strain evidence="3">sbr112.9</strain>
    </source>
</reference>